<sequence length="66" mass="7670">MGNYVFKFGVWGIRYNFTMWGYNVAGNQGLKVTLKDKKFLIGTQKPEETRSAIKQFEELKSAYNAR</sequence>
<evidence type="ECO:0000313" key="1">
    <source>
        <dbReference type="EMBL" id="MBW3470493.1"/>
    </source>
</evidence>
<dbReference type="AlphaFoldDB" id="A0A951J7A3"/>
<accession>A0A951J7A3</accession>
<evidence type="ECO:0000313" key="2">
    <source>
        <dbReference type="Proteomes" id="UP000727490"/>
    </source>
</evidence>
<dbReference type="EMBL" id="RPHB01000018">
    <property type="protein sequence ID" value="MBW3470493.1"/>
    <property type="molecule type" value="Genomic_DNA"/>
</dbReference>
<protein>
    <submittedName>
        <fullName evidence="1">Uncharacterized protein</fullName>
    </submittedName>
</protein>
<name>A0A951J7A3_9BACT</name>
<reference evidence="1 2" key="1">
    <citation type="journal article" date="2020" name="Syst. Appl. Microbiol.">
        <title>Arthrospiribacter ruber gen. nov., sp. nov., a novel bacterium isolated from Arthrospira cultures.</title>
        <authorList>
            <person name="Waleron M."/>
            <person name="Misztak A."/>
            <person name="Waleron M.M."/>
            <person name="Furmaniak M."/>
            <person name="Mrozik A."/>
            <person name="Waleron K."/>
        </authorList>
    </citation>
    <scope>NUCLEOTIDE SEQUENCE [LARGE SCALE GENOMIC DNA]</scope>
    <source>
        <strain evidence="1 2">DPMB0001</strain>
    </source>
</reference>
<gene>
    <name evidence="1" type="ORF">EGN73_22190</name>
</gene>
<organism evidence="1 2">
    <name type="scientific">Arthrospiribacter ruber</name>
    <dbReference type="NCBI Taxonomy" id="2487934"/>
    <lineage>
        <taxon>Bacteria</taxon>
        <taxon>Pseudomonadati</taxon>
        <taxon>Bacteroidota</taxon>
        <taxon>Cytophagia</taxon>
        <taxon>Cytophagales</taxon>
        <taxon>Cyclobacteriaceae</taxon>
        <taxon>Arthrospiribacter</taxon>
    </lineage>
</organism>
<proteinExistence type="predicted"/>
<comment type="caution">
    <text evidence="1">The sequence shown here is derived from an EMBL/GenBank/DDBJ whole genome shotgun (WGS) entry which is preliminary data.</text>
</comment>
<dbReference type="RefSeq" id="WP_219294345.1">
    <property type="nucleotide sequence ID" value="NZ_RPHB01000018.1"/>
</dbReference>
<keyword evidence="2" id="KW-1185">Reference proteome</keyword>
<dbReference type="Proteomes" id="UP000727490">
    <property type="component" value="Unassembled WGS sequence"/>
</dbReference>